<evidence type="ECO:0000259" key="1">
    <source>
        <dbReference type="SMART" id="SM00849"/>
    </source>
</evidence>
<dbReference type="SUPFAM" id="SSF56281">
    <property type="entry name" value="Metallo-hydrolase/oxidoreductase"/>
    <property type="match status" value="1"/>
</dbReference>
<name>A0ABV5LRZ2_9ACTN</name>
<dbReference type="Proteomes" id="UP001589748">
    <property type="component" value="Unassembled WGS sequence"/>
</dbReference>
<gene>
    <name evidence="2" type="ORF">ACFFVI_07675</name>
</gene>
<dbReference type="RefSeq" id="WP_380135664.1">
    <property type="nucleotide sequence ID" value="NZ_JBHLUI010000003.1"/>
</dbReference>
<comment type="caution">
    <text evidence="2">The sequence shown here is derived from an EMBL/GenBank/DDBJ whole genome shotgun (WGS) entry which is preliminary data.</text>
</comment>
<protein>
    <submittedName>
        <fullName evidence="2">MBL fold metallo-hydrolase</fullName>
    </submittedName>
</protein>
<keyword evidence="3" id="KW-1185">Reference proteome</keyword>
<organism evidence="2 3">
    <name type="scientific">Kineococcus gynurae</name>
    <dbReference type="NCBI Taxonomy" id="452979"/>
    <lineage>
        <taxon>Bacteria</taxon>
        <taxon>Bacillati</taxon>
        <taxon>Actinomycetota</taxon>
        <taxon>Actinomycetes</taxon>
        <taxon>Kineosporiales</taxon>
        <taxon>Kineosporiaceae</taxon>
        <taxon>Kineococcus</taxon>
    </lineage>
</organism>
<reference evidence="2 3" key="1">
    <citation type="submission" date="2024-09" db="EMBL/GenBank/DDBJ databases">
        <authorList>
            <person name="Sun Q."/>
            <person name="Mori K."/>
        </authorList>
    </citation>
    <scope>NUCLEOTIDE SEQUENCE [LARGE SCALE GENOMIC DNA]</scope>
    <source>
        <strain evidence="2 3">TISTR 1856</strain>
    </source>
</reference>
<accession>A0ABV5LRZ2</accession>
<dbReference type="PANTHER" id="PTHR43546">
    <property type="entry name" value="UPF0173 METAL-DEPENDENT HYDROLASE MJ1163-RELATED"/>
    <property type="match status" value="1"/>
</dbReference>
<dbReference type="SMART" id="SM00849">
    <property type="entry name" value="Lactamase_B"/>
    <property type="match status" value="1"/>
</dbReference>
<dbReference type="InterPro" id="IPR036866">
    <property type="entry name" value="RibonucZ/Hydroxyglut_hydro"/>
</dbReference>
<feature type="domain" description="Metallo-beta-lactamase" evidence="1">
    <location>
        <begin position="7"/>
        <end position="174"/>
    </location>
</feature>
<dbReference type="EMBL" id="JBHMDM010000004">
    <property type="protein sequence ID" value="MFB9376844.1"/>
    <property type="molecule type" value="Genomic_DNA"/>
</dbReference>
<dbReference type="Pfam" id="PF13483">
    <property type="entry name" value="Lactamase_B_3"/>
    <property type="match status" value="1"/>
</dbReference>
<sequence>MRLTHFGHSCLLVETGSARILIDPGSFSSGFEELTDLDAVLITHAHPDHIDPERLGTLLEANDSAVVHAEPETAGSLAGSGLDVSALHAGQSVEVAGVTVSGQGGRHATIHADLPVIGNVGMLLSAAGEPTLFHPGDAYSATPEGVDVLAVPLNAPWAAIKETIDFVRAVGPGLAVPVHDALLTPPAREMYKGHVGRLGGAEIRDVAGAGPVDL</sequence>
<evidence type="ECO:0000313" key="3">
    <source>
        <dbReference type="Proteomes" id="UP001589748"/>
    </source>
</evidence>
<dbReference type="InterPro" id="IPR001279">
    <property type="entry name" value="Metallo-B-lactamas"/>
</dbReference>
<dbReference type="InterPro" id="IPR050114">
    <property type="entry name" value="UPF0173_UPF0282_UlaG_hydrolase"/>
</dbReference>
<dbReference type="PANTHER" id="PTHR43546:SF3">
    <property type="entry name" value="UPF0173 METAL-DEPENDENT HYDROLASE MJ1163"/>
    <property type="match status" value="1"/>
</dbReference>
<evidence type="ECO:0000313" key="2">
    <source>
        <dbReference type="EMBL" id="MFB9376844.1"/>
    </source>
</evidence>
<dbReference type="Gene3D" id="3.60.15.10">
    <property type="entry name" value="Ribonuclease Z/Hydroxyacylglutathione hydrolase-like"/>
    <property type="match status" value="1"/>
</dbReference>
<proteinExistence type="predicted"/>